<accession>A0A0C2XCY0</accession>
<dbReference type="EMBL" id="KN831814">
    <property type="protein sequence ID" value="KIM35748.1"/>
    <property type="molecule type" value="Genomic_DNA"/>
</dbReference>
<dbReference type="HOGENOM" id="CLU_035624_0_0_1"/>
<dbReference type="Proteomes" id="UP000053424">
    <property type="component" value="Unassembled WGS sequence"/>
</dbReference>
<dbReference type="OrthoDB" id="2788229at2759"/>
<proteinExistence type="predicted"/>
<evidence type="ECO:0000313" key="2">
    <source>
        <dbReference type="Proteomes" id="UP000053424"/>
    </source>
</evidence>
<organism evidence="1 2">
    <name type="scientific">Hebeloma cylindrosporum</name>
    <dbReference type="NCBI Taxonomy" id="76867"/>
    <lineage>
        <taxon>Eukaryota</taxon>
        <taxon>Fungi</taxon>
        <taxon>Dikarya</taxon>
        <taxon>Basidiomycota</taxon>
        <taxon>Agaricomycotina</taxon>
        <taxon>Agaricomycetes</taxon>
        <taxon>Agaricomycetidae</taxon>
        <taxon>Agaricales</taxon>
        <taxon>Agaricineae</taxon>
        <taxon>Hymenogastraceae</taxon>
        <taxon>Hebeloma</taxon>
    </lineage>
</organism>
<evidence type="ECO:0000313" key="1">
    <source>
        <dbReference type="EMBL" id="KIM35748.1"/>
    </source>
</evidence>
<reference evidence="2" key="2">
    <citation type="submission" date="2015-01" db="EMBL/GenBank/DDBJ databases">
        <title>Evolutionary Origins and Diversification of the Mycorrhizal Mutualists.</title>
        <authorList>
            <consortium name="DOE Joint Genome Institute"/>
            <consortium name="Mycorrhizal Genomics Consortium"/>
            <person name="Kohler A."/>
            <person name="Kuo A."/>
            <person name="Nagy L.G."/>
            <person name="Floudas D."/>
            <person name="Copeland A."/>
            <person name="Barry K.W."/>
            <person name="Cichocki N."/>
            <person name="Veneault-Fourrey C."/>
            <person name="LaButti K."/>
            <person name="Lindquist E.A."/>
            <person name="Lipzen A."/>
            <person name="Lundell T."/>
            <person name="Morin E."/>
            <person name="Murat C."/>
            <person name="Riley R."/>
            <person name="Ohm R."/>
            <person name="Sun H."/>
            <person name="Tunlid A."/>
            <person name="Henrissat B."/>
            <person name="Grigoriev I.V."/>
            <person name="Hibbett D.S."/>
            <person name="Martin F."/>
        </authorList>
    </citation>
    <scope>NUCLEOTIDE SEQUENCE [LARGE SCALE GENOMIC DNA]</scope>
    <source>
        <strain evidence="2">h7</strain>
    </source>
</reference>
<gene>
    <name evidence="1" type="ORF">M413DRAFT_32217</name>
</gene>
<protein>
    <recommendedName>
        <fullName evidence="3">F-box domain-containing protein</fullName>
    </recommendedName>
</protein>
<reference evidence="1 2" key="1">
    <citation type="submission" date="2014-04" db="EMBL/GenBank/DDBJ databases">
        <authorList>
            <consortium name="DOE Joint Genome Institute"/>
            <person name="Kuo A."/>
            <person name="Gay G."/>
            <person name="Dore J."/>
            <person name="Kohler A."/>
            <person name="Nagy L.G."/>
            <person name="Floudas D."/>
            <person name="Copeland A."/>
            <person name="Barry K.W."/>
            <person name="Cichocki N."/>
            <person name="Veneault-Fourrey C."/>
            <person name="LaButti K."/>
            <person name="Lindquist E.A."/>
            <person name="Lipzen A."/>
            <person name="Lundell T."/>
            <person name="Morin E."/>
            <person name="Murat C."/>
            <person name="Sun H."/>
            <person name="Tunlid A."/>
            <person name="Henrissat B."/>
            <person name="Grigoriev I.V."/>
            <person name="Hibbett D.S."/>
            <person name="Martin F."/>
            <person name="Nordberg H.P."/>
            <person name="Cantor M.N."/>
            <person name="Hua S.X."/>
        </authorList>
    </citation>
    <scope>NUCLEOTIDE SEQUENCE [LARGE SCALE GENOMIC DNA]</scope>
    <source>
        <strain evidence="2">h7</strain>
    </source>
</reference>
<evidence type="ECO:0008006" key="3">
    <source>
        <dbReference type="Google" id="ProtNLM"/>
    </source>
</evidence>
<dbReference type="AlphaFoldDB" id="A0A0C2XCY0"/>
<name>A0A0C2XCY0_HEBCY</name>
<sequence length="397" mass="44984">MPSQPTLPVEIIQMIIDSLAQDDPRFSTLKMFSLVCQCFLELCRKHIFASICLYSHRTGGPKPIDRLVRLLSTAPEIADHIRKIVWCIQEEDFEDPPLPKILDQFTKIESLTINWLCRGRRWGENSLRPTLLHLLQLSSLLRLELLRVPGFIFTDLIPCINLHEIVVQDTSARSMESAHTMPSHLPLGKPLQLHRLEFRDNAPATVLSMLGTSLRPDGRPVFDLAVLASISLSIGTCDAFEASRQIFQRCFQLTDVFISIMFCQPTWTGIAKMLNPSSETLARVHFVMSIDDAGDMRGLVAELEEMRHQNSIEKLTLSVSDTWAGECRFDQGDEWGRLDRTLTQPGWSKLENVTLSIFVSSDDKVDLASRAARLSQTQLQRLSSSSSIVFQFSVRCW</sequence>
<keyword evidence="2" id="KW-1185">Reference proteome</keyword>